<name>A0A815D1B0_ADIRI</name>
<sequence>MTEENVAHRVIVRLIGRATNSSNVKSGLVRISNAERLQRENKTLRKELKFWIPLHSQNNEICIEMLERTRIESKEFDDLTSCVQYIRSSIRKRVVLILYHHYASNKKIANEFTKFSQIIAIYRCISEDCFNKWYTCRIFENQPLIGQFLSRRLLHTPIKQLDDASQLLLMQICLTELILNLPRTNEAKQDFLKFCRETYRTNSTYMSKIEEFERTYDEPHAIQWYSAASSFVCQIVSKTCALMDFTAFFRIRFILRDLYTQLQQLHEQQLANLLRRDLIVYRGKKLSKEEVNRLKIKGELFVTRNFLSTSTQEDVAGMFSGEGTRNEDEISVLICMYIEQTEVQEKPIAFISEMSFMQFEDEVMLPMGLVFRTESYEEINDNEAYAIKINMVRGNGERHIEKEQGRYRLLTETGQTGMINGMAALLKSMKNNEYVEEFNQLISNSELAEQLRVDSSEKSSLSSLNNIFLAMKQHPIYITLTFIGIIIVIAAIVTPLVILLPSNSSTPIAEINVTEPCIITTFKATYAREKYQVSRININCSLIPTNMVLMLNVDRTHNEKNLSNSHFPPNQLVHIKCDYLEKPPTLTYIWTFERQEDVVDTMYYGSVLVQFSYEQNGTRLSNNDSWKFWFQITGGANRTISGSFD</sequence>
<feature type="transmembrane region" description="Helical" evidence="1">
    <location>
        <begin position="476"/>
        <end position="500"/>
    </location>
</feature>
<comment type="caution">
    <text evidence="2">The sequence shown here is derived from an EMBL/GenBank/DDBJ whole genome shotgun (WGS) entry which is preliminary data.</text>
</comment>
<protein>
    <submittedName>
        <fullName evidence="2">Uncharacterized protein</fullName>
    </submittedName>
</protein>
<proteinExistence type="predicted"/>
<evidence type="ECO:0000256" key="1">
    <source>
        <dbReference type="SAM" id="Phobius"/>
    </source>
</evidence>
<dbReference type="OrthoDB" id="10062293at2759"/>
<dbReference type="SUPFAM" id="SSF56399">
    <property type="entry name" value="ADP-ribosylation"/>
    <property type="match status" value="1"/>
</dbReference>
<dbReference type="PROSITE" id="PS51996">
    <property type="entry name" value="TR_MART"/>
    <property type="match status" value="1"/>
</dbReference>
<gene>
    <name evidence="2" type="ORF">EDS130_LOCUS30110</name>
</gene>
<reference evidence="2" key="1">
    <citation type="submission" date="2021-02" db="EMBL/GenBank/DDBJ databases">
        <authorList>
            <person name="Nowell W R."/>
        </authorList>
    </citation>
    <scope>NUCLEOTIDE SEQUENCE</scope>
</reference>
<keyword evidence="1" id="KW-0812">Transmembrane</keyword>
<dbReference type="Proteomes" id="UP000663852">
    <property type="component" value="Unassembled WGS sequence"/>
</dbReference>
<keyword evidence="1" id="KW-1133">Transmembrane helix</keyword>
<organism evidence="2 3">
    <name type="scientific">Adineta ricciae</name>
    <name type="common">Rotifer</name>
    <dbReference type="NCBI Taxonomy" id="249248"/>
    <lineage>
        <taxon>Eukaryota</taxon>
        <taxon>Metazoa</taxon>
        <taxon>Spiralia</taxon>
        <taxon>Gnathifera</taxon>
        <taxon>Rotifera</taxon>
        <taxon>Eurotatoria</taxon>
        <taxon>Bdelloidea</taxon>
        <taxon>Adinetida</taxon>
        <taxon>Adinetidae</taxon>
        <taxon>Adineta</taxon>
    </lineage>
</organism>
<evidence type="ECO:0000313" key="2">
    <source>
        <dbReference type="EMBL" id="CAF1291460.1"/>
    </source>
</evidence>
<keyword evidence="1" id="KW-0472">Membrane</keyword>
<accession>A0A815D1B0</accession>
<dbReference type="AlphaFoldDB" id="A0A815D1B0"/>
<evidence type="ECO:0000313" key="3">
    <source>
        <dbReference type="Proteomes" id="UP000663852"/>
    </source>
</evidence>
<dbReference type="Gene3D" id="3.90.176.10">
    <property type="entry name" value="Toxin ADP-ribosyltransferase, Chain A, domain 1"/>
    <property type="match status" value="1"/>
</dbReference>
<dbReference type="EMBL" id="CAJNOJ010000208">
    <property type="protein sequence ID" value="CAF1291460.1"/>
    <property type="molecule type" value="Genomic_DNA"/>
</dbReference>